<gene>
    <name evidence="1" type="ORF">KP79_PYT23758</name>
</gene>
<reference evidence="1 2" key="1">
    <citation type="journal article" date="2017" name="Nat. Ecol. Evol.">
        <title>Scallop genome provides insights into evolution of bilaterian karyotype and development.</title>
        <authorList>
            <person name="Wang S."/>
            <person name="Zhang J."/>
            <person name="Jiao W."/>
            <person name="Li J."/>
            <person name="Xun X."/>
            <person name="Sun Y."/>
            <person name="Guo X."/>
            <person name="Huan P."/>
            <person name="Dong B."/>
            <person name="Zhang L."/>
            <person name="Hu X."/>
            <person name="Sun X."/>
            <person name="Wang J."/>
            <person name="Zhao C."/>
            <person name="Wang Y."/>
            <person name="Wang D."/>
            <person name="Huang X."/>
            <person name="Wang R."/>
            <person name="Lv J."/>
            <person name="Li Y."/>
            <person name="Zhang Z."/>
            <person name="Liu B."/>
            <person name="Lu W."/>
            <person name="Hui Y."/>
            <person name="Liang J."/>
            <person name="Zhou Z."/>
            <person name="Hou R."/>
            <person name="Li X."/>
            <person name="Liu Y."/>
            <person name="Li H."/>
            <person name="Ning X."/>
            <person name="Lin Y."/>
            <person name="Zhao L."/>
            <person name="Xing Q."/>
            <person name="Dou J."/>
            <person name="Li Y."/>
            <person name="Mao J."/>
            <person name="Guo H."/>
            <person name="Dou H."/>
            <person name="Li T."/>
            <person name="Mu C."/>
            <person name="Jiang W."/>
            <person name="Fu Q."/>
            <person name="Fu X."/>
            <person name="Miao Y."/>
            <person name="Liu J."/>
            <person name="Yu Q."/>
            <person name="Li R."/>
            <person name="Liao H."/>
            <person name="Li X."/>
            <person name="Kong Y."/>
            <person name="Jiang Z."/>
            <person name="Chourrout D."/>
            <person name="Li R."/>
            <person name="Bao Z."/>
        </authorList>
    </citation>
    <scope>NUCLEOTIDE SEQUENCE [LARGE SCALE GENOMIC DNA]</scope>
    <source>
        <strain evidence="1 2">PY_sf001</strain>
    </source>
</reference>
<sequence length="89" mass="9251">MSDKEVKSGLRKFFTIVTSPIWVPVAAVGGLVAAPFQAAGDSIDEGLDTDSAAKGVGSLPGNFVGRVVTNPFKAIGKVGEAMWEDVDKK</sequence>
<accession>A0A210PX39</accession>
<name>A0A210PX39_MIZYE</name>
<proteinExistence type="predicted"/>
<evidence type="ECO:0000313" key="2">
    <source>
        <dbReference type="Proteomes" id="UP000242188"/>
    </source>
</evidence>
<dbReference type="EMBL" id="NEDP02005431">
    <property type="protein sequence ID" value="OWF41012.1"/>
    <property type="molecule type" value="Genomic_DNA"/>
</dbReference>
<comment type="caution">
    <text evidence="1">The sequence shown here is derived from an EMBL/GenBank/DDBJ whole genome shotgun (WGS) entry which is preliminary data.</text>
</comment>
<evidence type="ECO:0000313" key="1">
    <source>
        <dbReference type="EMBL" id="OWF41012.1"/>
    </source>
</evidence>
<organism evidence="1 2">
    <name type="scientific">Mizuhopecten yessoensis</name>
    <name type="common">Japanese scallop</name>
    <name type="synonym">Patinopecten yessoensis</name>
    <dbReference type="NCBI Taxonomy" id="6573"/>
    <lineage>
        <taxon>Eukaryota</taxon>
        <taxon>Metazoa</taxon>
        <taxon>Spiralia</taxon>
        <taxon>Lophotrochozoa</taxon>
        <taxon>Mollusca</taxon>
        <taxon>Bivalvia</taxon>
        <taxon>Autobranchia</taxon>
        <taxon>Pteriomorphia</taxon>
        <taxon>Pectinida</taxon>
        <taxon>Pectinoidea</taxon>
        <taxon>Pectinidae</taxon>
        <taxon>Mizuhopecten</taxon>
    </lineage>
</organism>
<keyword evidence="2" id="KW-1185">Reference proteome</keyword>
<dbReference type="AlphaFoldDB" id="A0A210PX39"/>
<protein>
    <submittedName>
        <fullName evidence="1">Uncharacterized protein</fullName>
    </submittedName>
</protein>
<dbReference type="Proteomes" id="UP000242188">
    <property type="component" value="Unassembled WGS sequence"/>
</dbReference>